<dbReference type="AlphaFoldDB" id="A0A9X1V766"/>
<evidence type="ECO:0000256" key="8">
    <source>
        <dbReference type="HAMAP-Rule" id="MF_00193"/>
    </source>
</evidence>
<dbReference type="InterPro" id="IPR022926">
    <property type="entry name" value="NH(3)-dep_NAD(+)_synth"/>
</dbReference>
<evidence type="ECO:0000256" key="1">
    <source>
        <dbReference type="ARBA" id="ARBA00005859"/>
    </source>
</evidence>
<name>A0A9X1V766_9BACL</name>
<dbReference type="GO" id="GO:0003952">
    <property type="term" value="F:NAD+ synthase (glutamine-hydrolyzing) activity"/>
    <property type="evidence" value="ECO:0007669"/>
    <property type="project" value="InterPro"/>
</dbReference>
<dbReference type="Gene3D" id="3.40.50.620">
    <property type="entry name" value="HUPs"/>
    <property type="match status" value="1"/>
</dbReference>
<feature type="domain" description="NAD/GMP synthase" evidence="11">
    <location>
        <begin position="25"/>
        <end position="261"/>
    </location>
</feature>
<dbReference type="NCBIfam" id="NF010587">
    <property type="entry name" value="PRK13980.1"/>
    <property type="match status" value="1"/>
</dbReference>
<feature type="binding site" evidence="8">
    <location>
        <position position="151"/>
    </location>
    <ligand>
        <name>Mg(2+)</name>
        <dbReference type="ChEBI" id="CHEBI:18420"/>
    </ligand>
</feature>
<sequence length="283" mass="31721">MTQSEMIAKKCESLEHHVADVIPILVEFLRQEVEKSGFGRVVFGLSGGIDSAVVAYLAVAAFGRDRVHPIIMPYKTSSKSSVADAKEVLAALDLPLTMVDISPQIDTYFGLQEDATALRKGNKMARERMSIIYDQSAKLKALPLGTSNKTELLLGYGTQFGDLASALNPIGDLYKTQIRRLARLLSVPLSIIEKPPSADLWEDQTDESDFGFTYEEADVMLHMLIDERLSPEEVIERGFEASVVESIMRRIRQNQFKRRMPIIAKLSSRTIGIDFRYSRDWGM</sequence>
<dbReference type="InterPro" id="IPR003694">
    <property type="entry name" value="NAD_synthase"/>
</dbReference>
<dbReference type="PANTHER" id="PTHR23090:SF9">
    <property type="entry name" value="GLUTAMINE-DEPENDENT NAD(+) SYNTHETASE"/>
    <property type="match status" value="1"/>
</dbReference>
<dbReference type="Proteomes" id="UP001139263">
    <property type="component" value="Unassembled WGS sequence"/>
</dbReference>
<evidence type="ECO:0000256" key="10">
    <source>
        <dbReference type="RuleBase" id="RU003812"/>
    </source>
</evidence>
<feature type="binding site" evidence="8">
    <location>
        <begin position="44"/>
        <end position="51"/>
    </location>
    <ligand>
        <name>ATP</name>
        <dbReference type="ChEBI" id="CHEBI:30616"/>
    </ligand>
</feature>
<gene>
    <name evidence="12" type="primary">nadE_1</name>
    <name evidence="8" type="synonym">nadE</name>
    <name evidence="12" type="ORF">MM817_00281</name>
</gene>
<dbReference type="InterPro" id="IPR014729">
    <property type="entry name" value="Rossmann-like_a/b/a_fold"/>
</dbReference>
<feature type="binding site" description="in other chain" evidence="8">
    <location>
        <position position="126"/>
    </location>
    <ligand>
        <name>deamido-NAD(+)</name>
        <dbReference type="ChEBI" id="CHEBI:58437"/>
        <note>ligand shared between two neighboring subunits</note>
    </ligand>
</feature>
<dbReference type="GO" id="GO:0005737">
    <property type="term" value="C:cytoplasm"/>
    <property type="evidence" value="ECO:0007669"/>
    <property type="project" value="InterPro"/>
</dbReference>
<comment type="subunit">
    <text evidence="8">Homodimer.</text>
</comment>
<comment type="function">
    <text evidence="8">Catalyzes the ATP-dependent amidation of deamido-NAD to form NAD. Uses ammonia as a nitrogen source.</text>
</comment>
<evidence type="ECO:0000313" key="12">
    <source>
        <dbReference type="EMBL" id="MCI0182030.1"/>
    </source>
</evidence>
<evidence type="ECO:0000256" key="9">
    <source>
        <dbReference type="RuleBase" id="RU003811"/>
    </source>
</evidence>
<evidence type="ECO:0000256" key="6">
    <source>
        <dbReference type="ARBA" id="ARBA00022842"/>
    </source>
</evidence>
<dbReference type="RefSeq" id="WP_241711650.1">
    <property type="nucleotide sequence ID" value="NZ_JALBUF010000001.1"/>
</dbReference>
<dbReference type="InterPro" id="IPR022310">
    <property type="entry name" value="NAD/GMP_synthase"/>
</dbReference>
<dbReference type="NCBIfam" id="TIGR00552">
    <property type="entry name" value="nadE"/>
    <property type="match status" value="1"/>
</dbReference>
<dbReference type="GO" id="GO:0008795">
    <property type="term" value="F:NAD+ synthase activity"/>
    <property type="evidence" value="ECO:0007669"/>
    <property type="project" value="UniProtKB-UniRule"/>
</dbReference>
<keyword evidence="6 8" id="KW-0460">Magnesium</keyword>
<dbReference type="GO" id="GO:0004359">
    <property type="term" value="F:glutaminase activity"/>
    <property type="evidence" value="ECO:0007669"/>
    <property type="project" value="InterPro"/>
</dbReference>
<reference evidence="12" key="1">
    <citation type="submission" date="2022-03" db="EMBL/GenBank/DDBJ databases">
        <title>Draft Genome Sequence of Firmicute Strain S0AB, a Heterotrophic Iron/Sulfur-Oxidizing Extreme Acidophile.</title>
        <authorList>
            <person name="Vergara E."/>
            <person name="Pakostova E."/>
            <person name="Johnson D.B."/>
            <person name="Holmes D.S."/>
        </authorList>
    </citation>
    <scope>NUCLEOTIDE SEQUENCE</scope>
    <source>
        <strain evidence="12">S0AB</strain>
    </source>
</reference>
<dbReference type="FunFam" id="3.40.50.620:FF:000106">
    <property type="entry name" value="Glutamine-dependent NAD(+) synthetase"/>
    <property type="match status" value="1"/>
</dbReference>
<dbReference type="SUPFAM" id="SSF52402">
    <property type="entry name" value="Adenine nucleotide alpha hydrolases-like"/>
    <property type="match status" value="1"/>
</dbReference>
<dbReference type="EC" id="6.3.1.5" evidence="8 10"/>
<comment type="caution">
    <text evidence="12">The sequence shown here is derived from an EMBL/GenBank/DDBJ whole genome shotgun (WGS) entry which is preliminary data.</text>
</comment>
<keyword evidence="2 8" id="KW-0436">Ligase</keyword>
<dbReference type="Pfam" id="PF02540">
    <property type="entry name" value="NAD_synthase"/>
    <property type="match status" value="1"/>
</dbReference>
<dbReference type="GO" id="GO:0005524">
    <property type="term" value="F:ATP binding"/>
    <property type="evidence" value="ECO:0007669"/>
    <property type="project" value="UniProtKB-UniRule"/>
</dbReference>
<proteinExistence type="inferred from homology"/>
<dbReference type="PANTHER" id="PTHR23090">
    <property type="entry name" value="NH 3 /GLUTAMINE-DEPENDENT NAD + SYNTHETASE"/>
    <property type="match status" value="1"/>
</dbReference>
<evidence type="ECO:0000313" key="13">
    <source>
        <dbReference type="Proteomes" id="UP001139263"/>
    </source>
</evidence>
<feature type="binding site" evidence="8">
    <location>
        <position position="50"/>
    </location>
    <ligand>
        <name>Mg(2+)</name>
        <dbReference type="ChEBI" id="CHEBI:18420"/>
    </ligand>
</feature>
<dbReference type="CDD" id="cd00553">
    <property type="entry name" value="NAD_synthase"/>
    <property type="match status" value="1"/>
</dbReference>
<comment type="similarity">
    <text evidence="1 8 9">Belongs to the NAD synthetase family.</text>
</comment>
<dbReference type="HAMAP" id="MF_00193">
    <property type="entry name" value="NadE_ammonia_dep"/>
    <property type="match status" value="1"/>
</dbReference>
<evidence type="ECO:0000256" key="4">
    <source>
        <dbReference type="ARBA" id="ARBA00022741"/>
    </source>
</evidence>
<evidence type="ECO:0000256" key="5">
    <source>
        <dbReference type="ARBA" id="ARBA00022840"/>
    </source>
</evidence>
<dbReference type="EMBL" id="JALBUF010000001">
    <property type="protein sequence ID" value="MCI0182030.1"/>
    <property type="molecule type" value="Genomic_DNA"/>
</dbReference>
<feature type="binding site" evidence="8">
    <location>
        <position position="197"/>
    </location>
    <ligand>
        <name>ATP</name>
        <dbReference type="ChEBI" id="CHEBI:30616"/>
    </ligand>
</feature>
<comment type="catalytic activity">
    <reaction evidence="8 10">
        <text>deamido-NAD(+) + NH4(+) + ATP = AMP + diphosphate + NAD(+) + H(+)</text>
        <dbReference type="Rhea" id="RHEA:21188"/>
        <dbReference type="ChEBI" id="CHEBI:15378"/>
        <dbReference type="ChEBI" id="CHEBI:28938"/>
        <dbReference type="ChEBI" id="CHEBI:30616"/>
        <dbReference type="ChEBI" id="CHEBI:33019"/>
        <dbReference type="ChEBI" id="CHEBI:57540"/>
        <dbReference type="ChEBI" id="CHEBI:58437"/>
        <dbReference type="ChEBI" id="CHEBI:456215"/>
        <dbReference type="EC" id="6.3.1.5"/>
    </reaction>
</comment>
<comment type="caution">
    <text evidence="8">Lacks conserved residue(s) required for the propagation of feature annotation.</text>
</comment>
<feature type="binding site" evidence="8">
    <location>
        <position position="146"/>
    </location>
    <ligand>
        <name>ATP</name>
        <dbReference type="ChEBI" id="CHEBI:30616"/>
    </ligand>
</feature>
<evidence type="ECO:0000259" key="11">
    <source>
        <dbReference type="Pfam" id="PF02540"/>
    </source>
</evidence>
<dbReference type="GO" id="GO:0009435">
    <property type="term" value="P:NAD+ biosynthetic process"/>
    <property type="evidence" value="ECO:0007669"/>
    <property type="project" value="UniProtKB-UniRule"/>
</dbReference>
<feature type="binding site" evidence="8">
    <location>
        <position position="175"/>
    </location>
    <ligand>
        <name>ATP</name>
        <dbReference type="ChEBI" id="CHEBI:30616"/>
    </ligand>
</feature>
<keyword evidence="5 8" id="KW-0067">ATP-binding</keyword>
<keyword evidence="4 8" id="KW-0547">Nucleotide-binding</keyword>
<keyword evidence="3 8" id="KW-0479">Metal-binding</keyword>
<protein>
    <recommendedName>
        <fullName evidence="8 10">NH(3)-dependent NAD(+) synthetase</fullName>
        <ecNumber evidence="8 10">6.3.1.5</ecNumber>
    </recommendedName>
</protein>
<evidence type="ECO:0000256" key="7">
    <source>
        <dbReference type="ARBA" id="ARBA00023027"/>
    </source>
</evidence>
<comment type="pathway">
    <text evidence="8">Cofactor biosynthesis; NAD(+) biosynthesis; NAD(+) from deamido-NAD(+) (ammonia route): step 1/1.</text>
</comment>
<accession>A0A9X1V766</accession>
<evidence type="ECO:0000256" key="2">
    <source>
        <dbReference type="ARBA" id="ARBA00022598"/>
    </source>
</evidence>
<dbReference type="GO" id="GO:0046872">
    <property type="term" value="F:metal ion binding"/>
    <property type="evidence" value="ECO:0007669"/>
    <property type="project" value="UniProtKB-KW"/>
</dbReference>
<keyword evidence="7 8" id="KW-0520">NAD</keyword>
<organism evidence="12 13">
    <name type="scientific">Sulfoacidibacillus ferrooxidans</name>
    <dbReference type="NCBI Taxonomy" id="2005001"/>
    <lineage>
        <taxon>Bacteria</taxon>
        <taxon>Bacillati</taxon>
        <taxon>Bacillota</taxon>
        <taxon>Bacilli</taxon>
        <taxon>Bacillales</taxon>
        <taxon>Alicyclobacillaceae</taxon>
        <taxon>Sulfoacidibacillus</taxon>
    </lineage>
</organism>
<keyword evidence="13" id="KW-1185">Reference proteome</keyword>
<evidence type="ECO:0000256" key="3">
    <source>
        <dbReference type="ARBA" id="ARBA00022723"/>
    </source>
</evidence>